<evidence type="ECO:0000313" key="4">
    <source>
        <dbReference type="Proteomes" id="UP000199109"/>
    </source>
</evidence>
<keyword evidence="2" id="KW-1133">Transmembrane helix</keyword>
<accession>A0A1G6Y2J1</accession>
<keyword evidence="4" id="KW-1185">Reference proteome</keyword>
<evidence type="ECO:0000256" key="2">
    <source>
        <dbReference type="SAM" id="Phobius"/>
    </source>
</evidence>
<evidence type="ECO:0008006" key="5">
    <source>
        <dbReference type="Google" id="ProtNLM"/>
    </source>
</evidence>
<feature type="transmembrane region" description="Helical" evidence="2">
    <location>
        <begin position="27"/>
        <end position="46"/>
    </location>
</feature>
<proteinExistence type="predicted"/>
<protein>
    <recommendedName>
        <fullName evidence="5">TonB family C-terminal domain-containing protein</fullName>
    </recommendedName>
</protein>
<name>A0A1G6Y2J1_9FLAO</name>
<evidence type="ECO:0000256" key="1">
    <source>
        <dbReference type="SAM" id="MobiDB-lite"/>
    </source>
</evidence>
<reference evidence="3 4" key="1">
    <citation type="submission" date="2016-10" db="EMBL/GenBank/DDBJ databases">
        <authorList>
            <person name="de Groot N.N."/>
        </authorList>
    </citation>
    <scope>NUCLEOTIDE SEQUENCE [LARGE SCALE GENOMIC DNA]</scope>
    <source>
        <strain evidence="3 4">DSM 23421</strain>
    </source>
</reference>
<dbReference type="EMBL" id="FNAO01000002">
    <property type="protein sequence ID" value="SDD84560.1"/>
    <property type="molecule type" value="Genomic_DNA"/>
</dbReference>
<sequence>MHSLQRIIKTYLIDFGYRVMNLNRKQLSFLITLFSMAIVILCLYNIHLGKEEAVDEYVVEMILQDDIKDLEKQKEELQEQQKIDPVKSHVAYNEAMQPSQGNPEAFKTLEELMEEREAAADKNDDPTEPSDGEYTERVKELKKKRQQAEQLLGEKEAQKQEFTNNLAKRRTSVFYSLANRTNYRLPPPIYTCIEGGKVVVNIEVDNSGNVIDADFNSRNSDTSNGCLVENAVAYALKAKFSSHQRARQRGTITYIFQGKSR</sequence>
<organism evidence="3 4">
    <name type="scientific">Pricia antarctica</name>
    <dbReference type="NCBI Taxonomy" id="641691"/>
    <lineage>
        <taxon>Bacteria</taxon>
        <taxon>Pseudomonadati</taxon>
        <taxon>Bacteroidota</taxon>
        <taxon>Flavobacteriia</taxon>
        <taxon>Flavobacteriales</taxon>
        <taxon>Flavobacteriaceae</taxon>
        <taxon>Pricia</taxon>
    </lineage>
</organism>
<feature type="compositionally biased region" description="Basic and acidic residues" evidence="1">
    <location>
        <begin position="115"/>
        <end position="125"/>
    </location>
</feature>
<dbReference type="Proteomes" id="UP000199109">
    <property type="component" value="Unassembled WGS sequence"/>
</dbReference>
<gene>
    <name evidence="3" type="ORF">SAMN05421636_10291</name>
</gene>
<dbReference type="STRING" id="641691.SAMN05421636_10291"/>
<feature type="region of interest" description="Disordered" evidence="1">
    <location>
        <begin position="115"/>
        <end position="135"/>
    </location>
</feature>
<dbReference type="AlphaFoldDB" id="A0A1G6Y2J1"/>
<dbReference type="RefSeq" id="WP_317040739.1">
    <property type="nucleotide sequence ID" value="NZ_FNAO01000002.1"/>
</dbReference>
<keyword evidence="2" id="KW-0472">Membrane</keyword>
<evidence type="ECO:0000313" key="3">
    <source>
        <dbReference type="EMBL" id="SDD84560.1"/>
    </source>
</evidence>
<keyword evidence="2" id="KW-0812">Transmembrane</keyword>